<evidence type="ECO:0000256" key="1">
    <source>
        <dbReference type="SAM" id="Phobius"/>
    </source>
</evidence>
<dbReference type="EMBL" id="QGNW01000001">
    <property type="protein sequence ID" value="RVX23492.1"/>
    <property type="molecule type" value="Genomic_DNA"/>
</dbReference>
<keyword evidence="1" id="KW-1133">Transmembrane helix</keyword>
<gene>
    <name evidence="2" type="ORF">CK203_000801</name>
</gene>
<protein>
    <submittedName>
        <fullName evidence="2">Uncharacterized protein</fullName>
    </submittedName>
</protein>
<name>A0A438KQK9_VITVI</name>
<reference evidence="2 3" key="1">
    <citation type="journal article" date="2018" name="PLoS Genet.">
        <title>Population sequencing reveals clonal diversity and ancestral inbreeding in the grapevine cultivar Chardonnay.</title>
        <authorList>
            <person name="Roach M.J."/>
            <person name="Johnson D.L."/>
            <person name="Bohlmann J."/>
            <person name="van Vuuren H.J."/>
            <person name="Jones S.J."/>
            <person name="Pretorius I.S."/>
            <person name="Schmidt S.A."/>
            <person name="Borneman A.R."/>
        </authorList>
    </citation>
    <scope>NUCLEOTIDE SEQUENCE [LARGE SCALE GENOMIC DNA]</scope>
    <source>
        <strain evidence="3">cv. Chardonnay</strain>
        <tissue evidence="2">Leaf</tissue>
    </source>
</reference>
<dbReference type="AlphaFoldDB" id="A0A438KQK9"/>
<feature type="transmembrane region" description="Helical" evidence="1">
    <location>
        <begin position="48"/>
        <end position="71"/>
    </location>
</feature>
<sequence>MANVSHGQHSTSILGHVLKNGGFHRSAPTEVHHLKSENLSTSKVIHWWYLWVPPIMQWNFLLPWLFLHVYLHHQPRTMLSHGSALVQMGVKHDSTLLSELTPQIGMLRMLPTFHDDIGYCSSCAVLQQLGVLRYGSDLACIIGANREVCSDSEEGFLCKCCGENEAVAQQKLRKPGMA</sequence>
<comment type="caution">
    <text evidence="2">The sequence shown here is derived from an EMBL/GenBank/DDBJ whole genome shotgun (WGS) entry which is preliminary data.</text>
</comment>
<organism evidence="2 3">
    <name type="scientific">Vitis vinifera</name>
    <name type="common">Grape</name>
    <dbReference type="NCBI Taxonomy" id="29760"/>
    <lineage>
        <taxon>Eukaryota</taxon>
        <taxon>Viridiplantae</taxon>
        <taxon>Streptophyta</taxon>
        <taxon>Embryophyta</taxon>
        <taxon>Tracheophyta</taxon>
        <taxon>Spermatophyta</taxon>
        <taxon>Magnoliopsida</taxon>
        <taxon>eudicotyledons</taxon>
        <taxon>Gunneridae</taxon>
        <taxon>Pentapetalae</taxon>
        <taxon>rosids</taxon>
        <taxon>Vitales</taxon>
        <taxon>Vitaceae</taxon>
        <taxon>Viteae</taxon>
        <taxon>Vitis</taxon>
    </lineage>
</organism>
<keyword evidence="1" id="KW-0812">Transmembrane</keyword>
<evidence type="ECO:0000313" key="2">
    <source>
        <dbReference type="EMBL" id="RVX23492.1"/>
    </source>
</evidence>
<dbReference type="Proteomes" id="UP000288805">
    <property type="component" value="Unassembled WGS sequence"/>
</dbReference>
<proteinExistence type="predicted"/>
<accession>A0A438KQK9</accession>
<keyword evidence="1" id="KW-0472">Membrane</keyword>
<evidence type="ECO:0000313" key="3">
    <source>
        <dbReference type="Proteomes" id="UP000288805"/>
    </source>
</evidence>